<organism evidence="1 2">
    <name type="scientific">Idiomarina zobellii</name>
    <dbReference type="NCBI Taxonomy" id="86103"/>
    <lineage>
        <taxon>Bacteria</taxon>
        <taxon>Pseudomonadati</taxon>
        <taxon>Pseudomonadota</taxon>
        <taxon>Gammaproteobacteria</taxon>
        <taxon>Alteromonadales</taxon>
        <taxon>Idiomarinaceae</taxon>
        <taxon>Idiomarina</taxon>
    </lineage>
</organism>
<evidence type="ECO:0008006" key="3">
    <source>
        <dbReference type="Google" id="ProtNLM"/>
    </source>
</evidence>
<dbReference type="AlphaFoldDB" id="A0A837NHB8"/>
<keyword evidence="2" id="KW-1185">Reference proteome</keyword>
<gene>
    <name evidence="1" type="ORF">AFK76_02745</name>
</gene>
<protein>
    <recommendedName>
        <fullName evidence="3">DUF3034 domain-containing protein</fullName>
    </recommendedName>
</protein>
<dbReference type="Pfam" id="PF11231">
    <property type="entry name" value="DUF3034"/>
    <property type="match status" value="1"/>
</dbReference>
<evidence type="ECO:0000313" key="1">
    <source>
        <dbReference type="EMBL" id="KPD24766.1"/>
    </source>
</evidence>
<accession>A0A837NHB8</accession>
<evidence type="ECO:0000313" key="2">
    <source>
        <dbReference type="Proteomes" id="UP000053030"/>
    </source>
</evidence>
<reference evidence="1 2" key="1">
    <citation type="submission" date="2015-08" db="EMBL/GenBank/DDBJ databases">
        <title>Genome sequencing and assembly of the deep-sea bacterium Idiomarina zobellii.</title>
        <authorList>
            <person name="Mithoefer S.D."/>
            <person name="Rheaume B.A."/>
            <person name="MacLea K.S."/>
        </authorList>
    </citation>
    <scope>NUCLEOTIDE SEQUENCE [LARGE SCALE GENOMIC DNA]</scope>
    <source>
        <strain evidence="1 2">KMM 231</strain>
    </source>
</reference>
<comment type="caution">
    <text evidence="1">The sequence shown here is derived from an EMBL/GenBank/DDBJ whole genome shotgun (WGS) entry which is preliminary data.</text>
</comment>
<dbReference type="InterPro" id="IPR021393">
    <property type="entry name" value="DUF3034"/>
</dbReference>
<sequence length="290" mass="31176">MTDYRESLVIKRGLLSAAALVLAVSPLTTFADTGSKLLATGGASTIEGAGGGGIVPWATLSSYADTGEWGATVNISEVAVDDFRLSVQGASLSWNNRVELSYAQQTFDLSTIGGELEQKVVGAKVRLFGNLVYGDWPQLSVGAQYKKNQKFSLPSAVGALDDSDTDWYVSAAKAWLDGPFHRTWVANLTARRTRANQIGLLGFGGDNEQNAKWVAEASVAAFLNRYWAVGVEFREKPDNLSFAKEDAWKDVFVAYFPSKTVSVVGAYTDLGSIAGLDDQSGWYLSLQAAF</sequence>
<dbReference type="EMBL" id="LHSG01000002">
    <property type="protein sequence ID" value="KPD24766.1"/>
    <property type="molecule type" value="Genomic_DNA"/>
</dbReference>
<dbReference type="Proteomes" id="UP000053030">
    <property type="component" value="Unassembled WGS sequence"/>
</dbReference>
<name>A0A837NHB8_9GAMM</name>
<proteinExistence type="predicted"/>